<evidence type="ECO:0000313" key="1">
    <source>
        <dbReference type="Proteomes" id="UP000095282"/>
    </source>
</evidence>
<dbReference type="Proteomes" id="UP000095282">
    <property type="component" value="Unplaced"/>
</dbReference>
<organism evidence="1 2">
    <name type="scientific">Caenorhabditis tropicalis</name>
    <dbReference type="NCBI Taxonomy" id="1561998"/>
    <lineage>
        <taxon>Eukaryota</taxon>
        <taxon>Metazoa</taxon>
        <taxon>Ecdysozoa</taxon>
        <taxon>Nematoda</taxon>
        <taxon>Chromadorea</taxon>
        <taxon>Rhabditida</taxon>
        <taxon>Rhabditina</taxon>
        <taxon>Rhabditomorpha</taxon>
        <taxon>Rhabditoidea</taxon>
        <taxon>Rhabditidae</taxon>
        <taxon>Peloderinae</taxon>
        <taxon>Caenorhabditis</taxon>
    </lineage>
</organism>
<name>A0A1I7U6R7_9PELO</name>
<dbReference type="WBParaSite" id="Csp11.Scaffold629.g15427.t1">
    <property type="protein sequence ID" value="Csp11.Scaffold629.g15427.t1"/>
    <property type="gene ID" value="Csp11.Scaffold629.g15427"/>
</dbReference>
<keyword evidence="1" id="KW-1185">Reference proteome</keyword>
<accession>A0A1I7U6R7</accession>
<proteinExistence type="predicted"/>
<sequence length="71" mass="8498">MILEGMIRLFLRLDYVKISPFEMVFFMISDEGKTKYNTRKYTIFDVIEFNSYSSKSYVSYKIPDKKNSWSG</sequence>
<dbReference type="AlphaFoldDB" id="A0A1I7U6R7"/>
<protein>
    <submittedName>
        <fullName evidence="2">KTSC domain-containing protein</fullName>
    </submittedName>
</protein>
<evidence type="ECO:0000313" key="2">
    <source>
        <dbReference type="WBParaSite" id="Csp11.Scaffold629.g15427.t1"/>
    </source>
</evidence>
<reference evidence="2" key="1">
    <citation type="submission" date="2016-11" db="UniProtKB">
        <authorList>
            <consortium name="WormBaseParasite"/>
        </authorList>
    </citation>
    <scope>IDENTIFICATION</scope>
</reference>